<evidence type="ECO:0000313" key="2">
    <source>
        <dbReference type="Proteomes" id="UP001176059"/>
    </source>
</evidence>
<organism evidence="1 2">
    <name type="scientific">Lentinula guzmanii</name>
    <dbReference type="NCBI Taxonomy" id="2804957"/>
    <lineage>
        <taxon>Eukaryota</taxon>
        <taxon>Fungi</taxon>
        <taxon>Dikarya</taxon>
        <taxon>Basidiomycota</taxon>
        <taxon>Agaricomycotina</taxon>
        <taxon>Agaricomycetes</taxon>
        <taxon>Agaricomycetidae</taxon>
        <taxon>Agaricales</taxon>
        <taxon>Marasmiineae</taxon>
        <taxon>Omphalotaceae</taxon>
        <taxon>Lentinula</taxon>
    </lineage>
</organism>
<dbReference type="AlphaFoldDB" id="A0AA38J315"/>
<dbReference type="Proteomes" id="UP001176059">
    <property type="component" value="Unassembled WGS sequence"/>
</dbReference>
<proteinExistence type="predicted"/>
<evidence type="ECO:0000313" key="1">
    <source>
        <dbReference type="EMBL" id="KAJ3715584.1"/>
    </source>
</evidence>
<name>A0AA38J315_9AGAR</name>
<protein>
    <submittedName>
        <fullName evidence="1">Uncharacterized protein</fullName>
    </submittedName>
</protein>
<reference evidence="1" key="2">
    <citation type="journal article" date="2023" name="Proc. Natl. Acad. Sci. U.S.A.">
        <title>A global phylogenomic analysis of the shiitake genus Lentinula.</title>
        <authorList>
            <person name="Sierra-Patev S."/>
            <person name="Min B."/>
            <person name="Naranjo-Ortiz M."/>
            <person name="Looney B."/>
            <person name="Konkel Z."/>
            <person name="Slot J.C."/>
            <person name="Sakamoto Y."/>
            <person name="Steenwyk J.L."/>
            <person name="Rokas A."/>
            <person name="Carro J."/>
            <person name="Camarero S."/>
            <person name="Ferreira P."/>
            <person name="Molpeceres G."/>
            <person name="Ruiz-Duenas F.J."/>
            <person name="Serrano A."/>
            <person name="Henrissat B."/>
            <person name="Drula E."/>
            <person name="Hughes K.W."/>
            <person name="Mata J.L."/>
            <person name="Ishikawa N.K."/>
            <person name="Vargas-Isla R."/>
            <person name="Ushijima S."/>
            <person name="Smith C.A."/>
            <person name="Donoghue J."/>
            <person name="Ahrendt S."/>
            <person name="Andreopoulos W."/>
            <person name="He G."/>
            <person name="LaButti K."/>
            <person name="Lipzen A."/>
            <person name="Ng V."/>
            <person name="Riley R."/>
            <person name="Sandor L."/>
            <person name="Barry K."/>
            <person name="Martinez A.T."/>
            <person name="Xiao Y."/>
            <person name="Gibbons J.G."/>
            <person name="Terashima K."/>
            <person name="Grigoriev I.V."/>
            <person name="Hibbett D."/>
        </authorList>
    </citation>
    <scope>NUCLEOTIDE SEQUENCE</scope>
    <source>
        <strain evidence="1">ET3784</strain>
    </source>
</reference>
<comment type="caution">
    <text evidence="1">The sequence shown here is derived from an EMBL/GenBank/DDBJ whole genome shotgun (WGS) entry which is preliminary data.</text>
</comment>
<gene>
    <name evidence="1" type="ORF">DFJ43DRAFT_845292</name>
</gene>
<reference evidence="1" key="1">
    <citation type="submission" date="2022-08" db="EMBL/GenBank/DDBJ databases">
        <authorList>
            <consortium name="DOE Joint Genome Institute"/>
            <person name="Min B."/>
            <person name="Sierra-Patev S."/>
            <person name="Naranjo-Ortiz M."/>
            <person name="Looney B."/>
            <person name="Konkel Z."/>
            <person name="Slot J.C."/>
            <person name="Sakamoto Y."/>
            <person name="Steenwyk J.L."/>
            <person name="Rokas A."/>
            <person name="Carro J."/>
            <person name="Camarero S."/>
            <person name="Ferreira P."/>
            <person name="Molpeceres G."/>
            <person name="Ruiz-duenas F.J."/>
            <person name="Serrano A."/>
            <person name="Henrissat B."/>
            <person name="Drula E."/>
            <person name="Hughes K.W."/>
            <person name="Mata J.L."/>
            <person name="Ishikawa N.K."/>
            <person name="Vargas-Isla R."/>
            <person name="Ushijima S."/>
            <person name="Smith C.A."/>
            <person name="Ahrendt S."/>
            <person name="Andreopoulos W."/>
            <person name="He G."/>
            <person name="LaButti K."/>
            <person name="Lipzen A."/>
            <person name="Ng V."/>
            <person name="Riley R."/>
            <person name="Sandor L."/>
            <person name="Barry K."/>
            <person name="Martinez A.T."/>
            <person name="Xiao Y."/>
            <person name="Gibbons J.G."/>
            <person name="Terashima K."/>
            <person name="Hibbett D.S."/>
            <person name="Grigoriev I.V."/>
        </authorList>
    </citation>
    <scope>NUCLEOTIDE SEQUENCE</scope>
    <source>
        <strain evidence="1">ET3784</strain>
    </source>
</reference>
<dbReference type="EMBL" id="JANVFO010000084">
    <property type="protein sequence ID" value="KAJ3715584.1"/>
    <property type="molecule type" value="Genomic_DNA"/>
</dbReference>
<sequence length="170" mass="19376">MDTNVAVAAVDLHALCGPSLLNICTSIFVYFNIRSSPHYCFLYSDQMYHNIHSLYSYSICTTKALHPMYTNQAVVPPFLTFRNISISVQVGNSSQEDRGSLVQSVFSHIWRDSCQFLIEFSHFDNVRGVHPIRSRETNGNTFGVVRVVVRLLIRLCICDSMGKFYFNMTC</sequence>
<accession>A0AA38J315</accession>
<keyword evidence="2" id="KW-1185">Reference proteome</keyword>